<name>A0A540M5I8_MALBA</name>
<sequence>MRALLGIAGVALPCMNNMVARSIGFVGPGIALVGLITAKSPAVASAWLTSAVGLKSFSHSGFLVNLQVGISECYCS</sequence>
<accession>A0A540M5I8</accession>
<evidence type="ECO:0008006" key="3">
    <source>
        <dbReference type="Google" id="ProtNLM"/>
    </source>
</evidence>
<gene>
    <name evidence="1" type="ORF">C1H46_020393</name>
</gene>
<comment type="caution">
    <text evidence="1">The sequence shown here is derived from an EMBL/GenBank/DDBJ whole genome shotgun (WGS) entry which is preliminary data.</text>
</comment>
<proteinExistence type="predicted"/>
<dbReference type="Proteomes" id="UP000315295">
    <property type="component" value="Unassembled WGS sequence"/>
</dbReference>
<reference evidence="1 2" key="1">
    <citation type="journal article" date="2019" name="G3 (Bethesda)">
        <title>Sequencing of a Wild Apple (Malus baccata) Genome Unravels the Differences Between Cultivated and Wild Apple Species Regarding Disease Resistance and Cold Tolerance.</title>
        <authorList>
            <person name="Chen X."/>
        </authorList>
    </citation>
    <scope>NUCLEOTIDE SEQUENCE [LARGE SCALE GENOMIC DNA]</scope>
    <source>
        <strain evidence="2">cv. Shandingzi</strain>
        <tissue evidence="1">Leaves</tissue>
    </source>
</reference>
<dbReference type="EMBL" id="VIEB01000352">
    <property type="protein sequence ID" value="TQD93968.1"/>
    <property type="molecule type" value="Genomic_DNA"/>
</dbReference>
<evidence type="ECO:0000313" key="1">
    <source>
        <dbReference type="EMBL" id="TQD93968.1"/>
    </source>
</evidence>
<protein>
    <recommendedName>
        <fullName evidence="3">Major facilitator superfamily (MFS) profile domain-containing protein</fullName>
    </recommendedName>
</protein>
<organism evidence="1 2">
    <name type="scientific">Malus baccata</name>
    <name type="common">Siberian crab apple</name>
    <name type="synonym">Pyrus baccata</name>
    <dbReference type="NCBI Taxonomy" id="106549"/>
    <lineage>
        <taxon>Eukaryota</taxon>
        <taxon>Viridiplantae</taxon>
        <taxon>Streptophyta</taxon>
        <taxon>Embryophyta</taxon>
        <taxon>Tracheophyta</taxon>
        <taxon>Spermatophyta</taxon>
        <taxon>Magnoliopsida</taxon>
        <taxon>eudicotyledons</taxon>
        <taxon>Gunneridae</taxon>
        <taxon>Pentapetalae</taxon>
        <taxon>rosids</taxon>
        <taxon>fabids</taxon>
        <taxon>Rosales</taxon>
        <taxon>Rosaceae</taxon>
        <taxon>Amygdaloideae</taxon>
        <taxon>Maleae</taxon>
        <taxon>Malus</taxon>
    </lineage>
</organism>
<keyword evidence="2" id="KW-1185">Reference proteome</keyword>
<dbReference type="STRING" id="106549.A0A540M5I8"/>
<dbReference type="AlphaFoldDB" id="A0A540M5I8"/>
<evidence type="ECO:0000313" key="2">
    <source>
        <dbReference type="Proteomes" id="UP000315295"/>
    </source>
</evidence>